<keyword evidence="3" id="KW-1003">Cell membrane</keyword>
<feature type="transmembrane region" description="Helical" evidence="10">
    <location>
        <begin position="231"/>
        <end position="250"/>
    </location>
</feature>
<feature type="transmembrane region" description="Helical" evidence="10">
    <location>
        <begin position="76"/>
        <end position="100"/>
    </location>
</feature>
<evidence type="ECO:0008006" key="13">
    <source>
        <dbReference type="Google" id="ProtNLM"/>
    </source>
</evidence>
<gene>
    <name evidence="11" type="ORF">G4V39_08705</name>
</gene>
<evidence type="ECO:0000256" key="4">
    <source>
        <dbReference type="ARBA" id="ARBA00022538"/>
    </source>
</evidence>
<feature type="transmembrane region" description="Helical" evidence="10">
    <location>
        <begin position="384"/>
        <end position="404"/>
    </location>
</feature>
<name>A0A6G7PXN5_9BACT</name>
<evidence type="ECO:0000256" key="1">
    <source>
        <dbReference type="ARBA" id="ARBA00004651"/>
    </source>
</evidence>
<evidence type="ECO:0000256" key="10">
    <source>
        <dbReference type="SAM" id="Phobius"/>
    </source>
</evidence>
<evidence type="ECO:0000313" key="11">
    <source>
        <dbReference type="EMBL" id="QIJ72347.1"/>
    </source>
</evidence>
<keyword evidence="9 10" id="KW-0472">Membrane</keyword>
<dbReference type="RefSeq" id="WP_166032565.1">
    <property type="nucleotide sequence ID" value="NZ_CP048877.1"/>
</dbReference>
<keyword evidence="4" id="KW-0633">Potassium transport</keyword>
<dbReference type="GO" id="GO:0005886">
    <property type="term" value="C:plasma membrane"/>
    <property type="evidence" value="ECO:0007669"/>
    <property type="project" value="UniProtKB-SubCell"/>
</dbReference>
<evidence type="ECO:0000256" key="3">
    <source>
        <dbReference type="ARBA" id="ARBA00022475"/>
    </source>
</evidence>
<evidence type="ECO:0000256" key="9">
    <source>
        <dbReference type="ARBA" id="ARBA00023136"/>
    </source>
</evidence>
<dbReference type="PANTHER" id="PTHR32024">
    <property type="entry name" value="TRK SYSTEM POTASSIUM UPTAKE PROTEIN TRKG-RELATED"/>
    <property type="match status" value="1"/>
</dbReference>
<dbReference type="InterPro" id="IPR004772">
    <property type="entry name" value="TrkH"/>
</dbReference>
<feature type="transmembrane region" description="Helical" evidence="10">
    <location>
        <begin position="15"/>
        <end position="37"/>
    </location>
</feature>
<dbReference type="NCBIfam" id="TIGR00933">
    <property type="entry name" value="2a38"/>
    <property type="match status" value="1"/>
</dbReference>
<feature type="transmembrane region" description="Helical" evidence="10">
    <location>
        <begin position="43"/>
        <end position="64"/>
    </location>
</feature>
<dbReference type="GO" id="GO:0015379">
    <property type="term" value="F:potassium:chloride symporter activity"/>
    <property type="evidence" value="ECO:0007669"/>
    <property type="project" value="InterPro"/>
</dbReference>
<evidence type="ECO:0000256" key="5">
    <source>
        <dbReference type="ARBA" id="ARBA00022692"/>
    </source>
</evidence>
<dbReference type="InterPro" id="IPR003445">
    <property type="entry name" value="Cat_transpt"/>
</dbReference>
<keyword evidence="6" id="KW-0630">Potassium</keyword>
<dbReference type="EMBL" id="CP048877">
    <property type="protein sequence ID" value="QIJ72347.1"/>
    <property type="molecule type" value="Genomic_DNA"/>
</dbReference>
<dbReference type="Proteomes" id="UP000502179">
    <property type="component" value="Chromosome"/>
</dbReference>
<keyword evidence="5 10" id="KW-0812">Transmembrane</keyword>
<evidence type="ECO:0000256" key="6">
    <source>
        <dbReference type="ARBA" id="ARBA00022958"/>
    </source>
</evidence>
<sequence>MEVYLISKRLRGQPAALVLIGFGLMDALGTGLLYLPFSHQGPLSLVDSLFTATSALCVTGLTVVNTAQTFTSFGKAIILILMQIGGLGVMTFSVLLAYTLGRPVRLTDRVVIQESFLHRRVPDIRYLIGVVLVFTMIAETASALLLGILFLREFPAGQAFSHGIFHAVSAFCNAGFSTLPEGLVPYRDDWAINIVIMLTILLGNTGFAVIYELVDRLLRRQRGPFSVHFRLTVMTHLFLIVLGAAGVFYFESSTTLGSLPVANRALVAFFHSVSARTAGFNTVDIASFTEDTLYLLLLLMFIGACPGSTGGGLKTTTVALLWFTAISRLRGFTRTVVFKRSIPESTVQRAVALFVIMVVVALTAHLALMLIGPNVPFSQARSQFLAYLFETISALGTVGLSVGLTPHLGLAGKLLVCLVMFLGRVGLLSVLSVLARVTTRPRPYYYAQENLMVG</sequence>
<dbReference type="KEGG" id="tav:G4V39_08705"/>
<feature type="transmembrane region" description="Helical" evidence="10">
    <location>
        <begin position="126"/>
        <end position="151"/>
    </location>
</feature>
<feature type="transmembrane region" description="Helical" evidence="10">
    <location>
        <begin position="410"/>
        <end position="435"/>
    </location>
</feature>
<feature type="transmembrane region" description="Helical" evidence="10">
    <location>
        <begin position="350"/>
        <end position="372"/>
    </location>
</feature>
<dbReference type="AlphaFoldDB" id="A0A6G7PXN5"/>
<accession>A0A6G7PXN5</accession>
<proteinExistence type="predicted"/>
<keyword evidence="7 10" id="KW-1133">Transmembrane helix</keyword>
<comment type="subcellular location">
    <subcellularLocation>
        <location evidence="1">Cell membrane</location>
        <topology evidence="1">Multi-pass membrane protein</topology>
    </subcellularLocation>
</comment>
<evidence type="ECO:0000256" key="7">
    <source>
        <dbReference type="ARBA" id="ARBA00022989"/>
    </source>
</evidence>
<evidence type="ECO:0000313" key="12">
    <source>
        <dbReference type="Proteomes" id="UP000502179"/>
    </source>
</evidence>
<evidence type="ECO:0000256" key="2">
    <source>
        <dbReference type="ARBA" id="ARBA00022448"/>
    </source>
</evidence>
<protein>
    <recommendedName>
        <fullName evidence="13">Potassium transporter</fullName>
    </recommendedName>
</protein>
<feature type="transmembrane region" description="Helical" evidence="10">
    <location>
        <begin position="190"/>
        <end position="211"/>
    </location>
</feature>
<organism evidence="11 12">
    <name type="scientific">Thermosulfuriphilus ammonigenes</name>
    <dbReference type="NCBI Taxonomy" id="1936021"/>
    <lineage>
        <taxon>Bacteria</taxon>
        <taxon>Pseudomonadati</taxon>
        <taxon>Thermodesulfobacteriota</taxon>
        <taxon>Thermodesulfobacteria</taxon>
        <taxon>Thermodesulfobacteriales</taxon>
        <taxon>Thermodesulfobacteriaceae</taxon>
        <taxon>Thermosulfuriphilus</taxon>
    </lineage>
</organism>
<keyword evidence="2" id="KW-0813">Transport</keyword>
<dbReference type="PANTHER" id="PTHR32024:SF1">
    <property type="entry name" value="KTR SYSTEM POTASSIUM UPTAKE PROTEIN B"/>
    <property type="match status" value="1"/>
</dbReference>
<reference evidence="11 12" key="1">
    <citation type="submission" date="2020-02" db="EMBL/GenBank/DDBJ databases">
        <title>Genome analysis of Thermosulfuriphilus ammonigenes ST65T, an anaerobic thermophilic chemolithoautotrophic bacterium isolated from a deep-sea hydrothermal vent.</title>
        <authorList>
            <person name="Slobodkina G."/>
            <person name="Allioux M."/>
            <person name="Merkel A."/>
            <person name="Alain K."/>
            <person name="Jebbar M."/>
            <person name="Slobodkin A."/>
        </authorList>
    </citation>
    <scope>NUCLEOTIDE SEQUENCE [LARGE SCALE GENOMIC DNA]</scope>
    <source>
        <strain evidence="11 12">ST65</strain>
    </source>
</reference>
<evidence type="ECO:0000256" key="8">
    <source>
        <dbReference type="ARBA" id="ARBA00023065"/>
    </source>
</evidence>
<keyword evidence="12" id="KW-1185">Reference proteome</keyword>
<keyword evidence="8" id="KW-0406">Ion transport</keyword>
<dbReference type="Pfam" id="PF02386">
    <property type="entry name" value="TrkH"/>
    <property type="match status" value="1"/>
</dbReference>